<feature type="region of interest" description="Disordered" evidence="1">
    <location>
        <begin position="30"/>
        <end position="49"/>
    </location>
</feature>
<evidence type="ECO:0000313" key="3">
    <source>
        <dbReference type="Proteomes" id="UP000595437"/>
    </source>
</evidence>
<accession>A0A7T8K790</accession>
<dbReference type="Proteomes" id="UP000595437">
    <property type="component" value="Chromosome 6"/>
</dbReference>
<organism evidence="2 3">
    <name type="scientific">Caligus rogercresseyi</name>
    <name type="common">Sea louse</name>
    <dbReference type="NCBI Taxonomy" id="217165"/>
    <lineage>
        <taxon>Eukaryota</taxon>
        <taxon>Metazoa</taxon>
        <taxon>Ecdysozoa</taxon>
        <taxon>Arthropoda</taxon>
        <taxon>Crustacea</taxon>
        <taxon>Multicrustacea</taxon>
        <taxon>Hexanauplia</taxon>
        <taxon>Copepoda</taxon>
        <taxon>Siphonostomatoida</taxon>
        <taxon>Caligidae</taxon>
        <taxon>Caligus</taxon>
    </lineage>
</organism>
<protein>
    <submittedName>
        <fullName evidence="2">Uncharacterized protein</fullName>
    </submittedName>
</protein>
<name>A0A7T8K790_CALRO</name>
<gene>
    <name evidence="2" type="ORF">FKW44_010286</name>
</gene>
<evidence type="ECO:0000256" key="1">
    <source>
        <dbReference type="SAM" id="MobiDB-lite"/>
    </source>
</evidence>
<keyword evidence="3" id="KW-1185">Reference proteome</keyword>
<dbReference type="EMBL" id="CP045895">
    <property type="protein sequence ID" value="QQP49572.1"/>
    <property type="molecule type" value="Genomic_DNA"/>
</dbReference>
<evidence type="ECO:0000313" key="2">
    <source>
        <dbReference type="EMBL" id="QQP49572.1"/>
    </source>
</evidence>
<reference evidence="3" key="1">
    <citation type="submission" date="2021-01" db="EMBL/GenBank/DDBJ databases">
        <title>Caligus Genome Assembly.</title>
        <authorList>
            <person name="Gallardo-Escarate C."/>
        </authorList>
    </citation>
    <scope>NUCLEOTIDE SEQUENCE [LARGE SCALE GENOMIC DNA]</scope>
</reference>
<dbReference type="AlphaFoldDB" id="A0A7T8K790"/>
<sequence length="49" mass="5568">MKPPPTRLWTRTFEEEVSQALLFLNKQMKESSSPSSLISKGLQFGNQCP</sequence>
<proteinExistence type="predicted"/>